<evidence type="ECO:0000256" key="2">
    <source>
        <dbReference type="SAM" id="SignalP"/>
    </source>
</evidence>
<evidence type="ECO:0000256" key="1">
    <source>
        <dbReference type="SAM" id="MobiDB-lite"/>
    </source>
</evidence>
<dbReference type="Proteomes" id="UP001597295">
    <property type="component" value="Unassembled WGS sequence"/>
</dbReference>
<dbReference type="EMBL" id="JBHUIP010000006">
    <property type="protein sequence ID" value="MFD2262892.1"/>
    <property type="molecule type" value="Genomic_DNA"/>
</dbReference>
<keyword evidence="4" id="KW-1185">Reference proteome</keyword>
<sequence>MTRHRQMRKTLRNRSTLGRRIAAVFALLAVVLSAFAGPVAVAKPMDADRAAVIAMFGSNALCEPTDDGNPEAVAHINHCVLCTVQRVDAPTPEAVLIAFTVVTQEAQVWSDGDTSAPMGEVASRPHKPRDPPAIG</sequence>
<reference evidence="4" key="1">
    <citation type="journal article" date="2019" name="Int. J. Syst. Evol. Microbiol.">
        <title>The Global Catalogue of Microorganisms (GCM) 10K type strain sequencing project: providing services to taxonomists for standard genome sequencing and annotation.</title>
        <authorList>
            <consortium name="The Broad Institute Genomics Platform"/>
            <consortium name="The Broad Institute Genome Sequencing Center for Infectious Disease"/>
            <person name="Wu L."/>
            <person name="Ma J."/>
        </authorList>
    </citation>
    <scope>NUCLEOTIDE SEQUENCE [LARGE SCALE GENOMIC DNA]</scope>
    <source>
        <strain evidence="4">CGMCC 1.19062</strain>
    </source>
</reference>
<evidence type="ECO:0000313" key="3">
    <source>
        <dbReference type="EMBL" id="MFD2262892.1"/>
    </source>
</evidence>
<accession>A0ABW5DPD4</accession>
<feature type="chain" id="PRO_5046440716" description="DUF2946 domain-containing protein" evidence="2">
    <location>
        <begin position="37"/>
        <end position="135"/>
    </location>
</feature>
<keyword evidence="2" id="KW-0732">Signal</keyword>
<protein>
    <recommendedName>
        <fullName evidence="5">DUF2946 domain-containing protein</fullName>
    </recommendedName>
</protein>
<feature type="region of interest" description="Disordered" evidence="1">
    <location>
        <begin position="110"/>
        <end position="135"/>
    </location>
</feature>
<proteinExistence type="predicted"/>
<name>A0ABW5DPD4_9PROT</name>
<comment type="caution">
    <text evidence="3">The sequence shown here is derived from an EMBL/GenBank/DDBJ whole genome shotgun (WGS) entry which is preliminary data.</text>
</comment>
<dbReference type="RefSeq" id="WP_379875861.1">
    <property type="nucleotide sequence ID" value="NZ_JBHUIP010000006.1"/>
</dbReference>
<feature type="signal peptide" evidence="2">
    <location>
        <begin position="1"/>
        <end position="36"/>
    </location>
</feature>
<gene>
    <name evidence="3" type="ORF">ACFSM5_08335</name>
</gene>
<evidence type="ECO:0000313" key="4">
    <source>
        <dbReference type="Proteomes" id="UP001597295"/>
    </source>
</evidence>
<evidence type="ECO:0008006" key="5">
    <source>
        <dbReference type="Google" id="ProtNLM"/>
    </source>
</evidence>
<organism evidence="3 4">
    <name type="scientific">Lacibacterium aquatile</name>
    <dbReference type="NCBI Taxonomy" id="1168082"/>
    <lineage>
        <taxon>Bacteria</taxon>
        <taxon>Pseudomonadati</taxon>
        <taxon>Pseudomonadota</taxon>
        <taxon>Alphaproteobacteria</taxon>
        <taxon>Rhodospirillales</taxon>
        <taxon>Rhodospirillaceae</taxon>
    </lineage>
</organism>